<dbReference type="EMBL" id="NWUF01000009">
    <property type="protein sequence ID" value="PCE42207.1"/>
    <property type="molecule type" value="Genomic_DNA"/>
</dbReference>
<name>A0A2A4FTW5_9SPHN</name>
<protein>
    <submittedName>
        <fullName evidence="2">Anti-sigma factor antagonist</fullName>
    </submittedName>
</protein>
<dbReference type="AlphaFoldDB" id="A0A2A4FTW5"/>
<dbReference type="InterPro" id="IPR002645">
    <property type="entry name" value="STAS_dom"/>
</dbReference>
<dbReference type="InterPro" id="IPR036513">
    <property type="entry name" value="STAS_dom_sf"/>
</dbReference>
<evidence type="ECO:0000313" key="3">
    <source>
        <dbReference type="Proteomes" id="UP000218934"/>
    </source>
</evidence>
<sequence>MQWAASSSTRGPVGHPAGDIDDGARDAFLSHLRDGVAAAAAGADMREGEFVVDLADVEHMSAAALMALTIARKEAINSNVKIVLARPNPALREVLEISRYQLIFDIVDDIDTGGD</sequence>
<comment type="caution">
    <text evidence="2">The sequence shown here is derived from an EMBL/GenBank/DDBJ whole genome shotgun (WGS) entry which is preliminary data.</text>
</comment>
<evidence type="ECO:0000313" key="2">
    <source>
        <dbReference type="EMBL" id="PCE42207.1"/>
    </source>
</evidence>
<dbReference type="Proteomes" id="UP000218934">
    <property type="component" value="Unassembled WGS sequence"/>
</dbReference>
<reference evidence="2 3" key="1">
    <citation type="submission" date="2017-09" db="EMBL/GenBank/DDBJ databases">
        <title>The Catabolism of 3,6-Dichlorosalicylic acid is Initiated by the Cytochrome P450 Monooxygenase DsmABC in Rhizorhabdus dicambivorans Ndbn-20.</title>
        <authorList>
            <person name="Na L."/>
        </authorList>
    </citation>
    <scope>NUCLEOTIDE SEQUENCE [LARGE SCALE GENOMIC DNA]</scope>
    <source>
        <strain evidence="2 3">Ndbn-20m</strain>
    </source>
</reference>
<organism evidence="2 3">
    <name type="scientific">Rhizorhabdus dicambivorans</name>
    <dbReference type="NCBI Taxonomy" id="1850238"/>
    <lineage>
        <taxon>Bacteria</taxon>
        <taxon>Pseudomonadati</taxon>
        <taxon>Pseudomonadota</taxon>
        <taxon>Alphaproteobacteria</taxon>
        <taxon>Sphingomonadales</taxon>
        <taxon>Sphingomonadaceae</taxon>
        <taxon>Rhizorhabdus</taxon>
    </lineage>
</organism>
<proteinExistence type="predicted"/>
<dbReference type="RefSeq" id="WP_066963680.1">
    <property type="nucleotide sequence ID" value="NZ_CP023449.1"/>
</dbReference>
<gene>
    <name evidence="2" type="ORF">COO09_11310</name>
</gene>
<keyword evidence="3" id="KW-1185">Reference proteome</keyword>
<dbReference type="PROSITE" id="PS50801">
    <property type="entry name" value="STAS"/>
    <property type="match status" value="1"/>
</dbReference>
<dbReference type="OrthoDB" id="7564409at2"/>
<dbReference type="CDD" id="cd07043">
    <property type="entry name" value="STAS_anti-anti-sigma_factors"/>
    <property type="match status" value="1"/>
</dbReference>
<dbReference type="KEGG" id="rdi:CMV14_22980"/>
<accession>A0A2A4FTW5</accession>
<evidence type="ECO:0000259" key="1">
    <source>
        <dbReference type="PROSITE" id="PS50801"/>
    </source>
</evidence>
<dbReference type="Gene3D" id="3.30.750.24">
    <property type="entry name" value="STAS domain"/>
    <property type="match status" value="1"/>
</dbReference>
<feature type="domain" description="STAS" evidence="1">
    <location>
        <begin position="18"/>
        <end position="96"/>
    </location>
</feature>
<dbReference type="SUPFAM" id="SSF52091">
    <property type="entry name" value="SpoIIaa-like"/>
    <property type="match status" value="1"/>
</dbReference>
<dbReference type="Pfam" id="PF01740">
    <property type="entry name" value="STAS"/>
    <property type="match status" value="1"/>
</dbReference>